<dbReference type="OrthoDB" id="826573at2"/>
<dbReference type="Proteomes" id="UP000199673">
    <property type="component" value="Unassembled WGS sequence"/>
</dbReference>
<feature type="chain" id="PRO_5011619371" evidence="1">
    <location>
        <begin position="22"/>
        <end position="128"/>
    </location>
</feature>
<gene>
    <name evidence="2" type="ORF">SAMN04489724_0799</name>
</gene>
<keyword evidence="1" id="KW-0732">Signal</keyword>
<evidence type="ECO:0000256" key="1">
    <source>
        <dbReference type="SAM" id="SignalP"/>
    </source>
</evidence>
<protein>
    <submittedName>
        <fullName evidence="2">Uncharacterized protein</fullName>
    </submittedName>
</protein>
<proteinExistence type="predicted"/>
<sequence>MKIKSLLFAMLLLAISWQASAQKIILPSPDFKKDMLSAFEPGNDLELTSSQKEELKKSNSGFLDEVIDIAGGSDSDDAKIKKITDLTKKQNSKLGGILGDSAVKDYRKKVKKQVAPFKRKYKLATLII</sequence>
<dbReference type="RefSeq" id="WP_091691395.1">
    <property type="nucleotide sequence ID" value="NZ_FPBF01000001.1"/>
</dbReference>
<dbReference type="AlphaFoldDB" id="A0A1I6Y327"/>
<feature type="signal peptide" evidence="1">
    <location>
        <begin position="1"/>
        <end position="21"/>
    </location>
</feature>
<keyword evidence="3" id="KW-1185">Reference proteome</keyword>
<dbReference type="EMBL" id="FPBF01000001">
    <property type="protein sequence ID" value="SFT44793.1"/>
    <property type="molecule type" value="Genomic_DNA"/>
</dbReference>
<accession>A0A1I6Y327</accession>
<evidence type="ECO:0000313" key="2">
    <source>
        <dbReference type="EMBL" id="SFT44793.1"/>
    </source>
</evidence>
<dbReference type="STRING" id="305507.SAMN04489724_0799"/>
<reference evidence="3" key="1">
    <citation type="submission" date="2016-10" db="EMBL/GenBank/DDBJ databases">
        <authorList>
            <person name="Varghese N."/>
            <person name="Submissions S."/>
        </authorList>
    </citation>
    <scope>NUCLEOTIDE SEQUENCE [LARGE SCALE GENOMIC DNA]</scope>
    <source>
        <strain evidence="3">DSM 23445</strain>
    </source>
</reference>
<organism evidence="2 3">
    <name type="scientific">Algoriphagus locisalis</name>
    <dbReference type="NCBI Taxonomy" id="305507"/>
    <lineage>
        <taxon>Bacteria</taxon>
        <taxon>Pseudomonadati</taxon>
        <taxon>Bacteroidota</taxon>
        <taxon>Cytophagia</taxon>
        <taxon>Cytophagales</taxon>
        <taxon>Cyclobacteriaceae</taxon>
        <taxon>Algoriphagus</taxon>
    </lineage>
</organism>
<name>A0A1I6Y327_9BACT</name>
<evidence type="ECO:0000313" key="3">
    <source>
        <dbReference type="Proteomes" id="UP000199673"/>
    </source>
</evidence>